<dbReference type="SUPFAM" id="SSF48264">
    <property type="entry name" value="Cytochrome P450"/>
    <property type="match status" value="1"/>
</dbReference>
<dbReference type="GO" id="GO:0004497">
    <property type="term" value="F:monooxygenase activity"/>
    <property type="evidence" value="ECO:0007669"/>
    <property type="project" value="UniProtKB-KW"/>
</dbReference>
<evidence type="ECO:0000256" key="8">
    <source>
        <dbReference type="PIRSR" id="PIRSR602401-1"/>
    </source>
</evidence>
<reference evidence="11 12" key="1">
    <citation type="journal article" date="2016" name="Sci. Rep.">
        <title>Penicillium arizonense, a new, genome sequenced fungal species, reveals a high chemical diversity in secreted metabolites.</title>
        <authorList>
            <person name="Grijseels S."/>
            <person name="Nielsen J.C."/>
            <person name="Randelovic M."/>
            <person name="Nielsen J."/>
            <person name="Nielsen K.F."/>
            <person name="Workman M."/>
            <person name="Frisvad J.C."/>
        </authorList>
    </citation>
    <scope>NUCLEOTIDE SEQUENCE [LARGE SCALE GENOMIC DNA]</scope>
    <source>
        <strain evidence="11 12">CBS 141311</strain>
    </source>
</reference>
<dbReference type="Gene3D" id="1.10.630.10">
    <property type="entry name" value="Cytochrome P450"/>
    <property type="match status" value="1"/>
</dbReference>
<evidence type="ECO:0000313" key="12">
    <source>
        <dbReference type="Proteomes" id="UP000177622"/>
    </source>
</evidence>
<keyword evidence="12" id="KW-1185">Reference proteome</keyword>
<keyword evidence="3 8" id="KW-0349">Heme</keyword>
<comment type="cofactor">
    <cofactor evidence="1 8">
        <name>heme</name>
        <dbReference type="ChEBI" id="CHEBI:30413"/>
    </cofactor>
</comment>
<dbReference type="GO" id="GO:0005506">
    <property type="term" value="F:iron ion binding"/>
    <property type="evidence" value="ECO:0007669"/>
    <property type="project" value="InterPro"/>
</dbReference>
<dbReference type="GO" id="GO:0020037">
    <property type="term" value="F:heme binding"/>
    <property type="evidence" value="ECO:0007669"/>
    <property type="project" value="InterPro"/>
</dbReference>
<name>A0A1F5L539_PENAI</name>
<evidence type="ECO:0000256" key="4">
    <source>
        <dbReference type="ARBA" id="ARBA00022723"/>
    </source>
</evidence>
<keyword evidence="7 9" id="KW-0503">Monooxygenase</keyword>
<dbReference type="OrthoDB" id="1844152at2759"/>
<keyword evidence="4 8" id="KW-0479">Metal-binding</keyword>
<keyword evidence="10" id="KW-0472">Membrane</keyword>
<dbReference type="PRINTS" id="PR00463">
    <property type="entry name" value="EP450I"/>
</dbReference>
<dbReference type="InterPro" id="IPR001128">
    <property type="entry name" value="Cyt_P450"/>
</dbReference>
<keyword evidence="6 8" id="KW-0408">Iron</keyword>
<dbReference type="RefSeq" id="XP_022483804.1">
    <property type="nucleotide sequence ID" value="XM_022636330.1"/>
</dbReference>
<dbReference type="GO" id="GO:0043386">
    <property type="term" value="P:mycotoxin biosynthetic process"/>
    <property type="evidence" value="ECO:0007669"/>
    <property type="project" value="UniProtKB-ARBA"/>
</dbReference>
<evidence type="ECO:0000256" key="1">
    <source>
        <dbReference type="ARBA" id="ARBA00001971"/>
    </source>
</evidence>
<dbReference type="EMBL" id="LXJU01000029">
    <property type="protein sequence ID" value="OGE48348.1"/>
    <property type="molecule type" value="Genomic_DNA"/>
</dbReference>
<evidence type="ECO:0000256" key="2">
    <source>
        <dbReference type="ARBA" id="ARBA00010617"/>
    </source>
</evidence>
<dbReference type="AlphaFoldDB" id="A0A1F5L539"/>
<feature type="transmembrane region" description="Helical" evidence="10">
    <location>
        <begin position="12"/>
        <end position="31"/>
    </location>
</feature>
<keyword evidence="10" id="KW-0812">Transmembrane</keyword>
<dbReference type="PANTHER" id="PTHR46206">
    <property type="entry name" value="CYTOCHROME P450"/>
    <property type="match status" value="1"/>
</dbReference>
<dbReference type="Proteomes" id="UP000177622">
    <property type="component" value="Unassembled WGS sequence"/>
</dbReference>
<evidence type="ECO:0000256" key="10">
    <source>
        <dbReference type="SAM" id="Phobius"/>
    </source>
</evidence>
<evidence type="ECO:0000256" key="5">
    <source>
        <dbReference type="ARBA" id="ARBA00023002"/>
    </source>
</evidence>
<accession>A0A1F5L539</accession>
<dbReference type="PROSITE" id="PS00086">
    <property type="entry name" value="CYTOCHROME_P450"/>
    <property type="match status" value="1"/>
</dbReference>
<dbReference type="GeneID" id="34581064"/>
<evidence type="ECO:0000256" key="9">
    <source>
        <dbReference type="RuleBase" id="RU000461"/>
    </source>
</evidence>
<dbReference type="PANTHER" id="PTHR46206:SF2">
    <property type="entry name" value="CYTOCHROME P450 MONOOXYGENASE AUSG-RELATED"/>
    <property type="match status" value="1"/>
</dbReference>
<feature type="binding site" description="axial binding residue" evidence="8">
    <location>
        <position position="457"/>
    </location>
    <ligand>
        <name>heme</name>
        <dbReference type="ChEBI" id="CHEBI:30413"/>
    </ligand>
    <ligandPart>
        <name>Fe</name>
        <dbReference type="ChEBI" id="CHEBI:18248"/>
    </ligandPart>
</feature>
<comment type="caution">
    <text evidence="11">The sequence shown here is derived from an EMBL/GenBank/DDBJ whole genome shotgun (WGS) entry which is preliminary data.</text>
</comment>
<dbReference type="PRINTS" id="PR00385">
    <property type="entry name" value="P450"/>
</dbReference>
<dbReference type="STRING" id="1835702.A0A1F5L539"/>
<evidence type="ECO:0000256" key="6">
    <source>
        <dbReference type="ARBA" id="ARBA00023004"/>
    </source>
</evidence>
<evidence type="ECO:0000256" key="3">
    <source>
        <dbReference type="ARBA" id="ARBA00022617"/>
    </source>
</evidence>
<keyword evidence="10" id="KW-1133">Transmembrane helix</keyword>
<evidence type="ECO:0008006" key="13">
    <source>
        <dbReference type="Google" id="ProtNLM"/>
    </source>
</evidence>
<dbReference type="InterPro" id="IPR017972">
    <property type="entry name" value="Cyt_P450_CS"/>
</dbReference>
<gene>
    <name evidence="11" type="ORF">PENARI_c029G09555</name>
</gene>
<protein>
    <recommendedName>
        <fullName evidence="13">Cytochrome P450</fullName>
    </recommendedName>
</protein>
<dbReference type="GO" id="GO:0016705">
    <property type="term" value="F:oxidoreductase activity, acting on paired donors, with incorporation or reduction of molecular oxygen"/>
    <property type="evidence" value="ECO:0007669"/>
    <property type="project" value="InterPro"/>
</dbReference>
<organism evidence="11 12">
    <name type="scientific">Penicillium arizonense</name>
    <dbReference type="NCBI Taxonomy" id="1835702"/>
    <lineage>
        <taxon>Eukaryota</taxon>
        <taxon>Fungi</taxon>
        <taxon>Dikarya</taxon>
        <taxon>Ascomycota</taxon>
        <taxon>Pezizomycotina</taxon>
        <taxon>Eurotiomycetes</taxon>
        <taxon>Eurotiomycetidae</taxon>
        <taxon>Eurotiales</taxon>
        <taxon>Aspergillaceae</taxon>
        <taxon>Penicillium</taxon>
    </lineage>
</organism>
<dbReference type="Pfam" id="PF00067">
    <property type="entry name" value="p450"/>
    <property type="match status" value="1"/>
</dbReference>
<comment type="similarity">
    <text evidence="2 9">Belongs to the cytochrome P450 family.</text>
</comment>
<dbReference type="InterPro" id="IPR002401">
    <property type="entry name" value="Cyt_P450_E_grp-I"/>
</dbReference>
<evidence type="ECO:0000256" key="7">
    <source>
        <dbReference type="ARBA" id="ARBA00023033"/>
    </source>
</evidence>
<sequence length="521" mass="58815">MGVLNELLNSPYVVQGVCVALVVVFITSVWGDLADEIPFRRVPLVGKNRWEFTNKNARSRFTLSARALIAEGFAKGANVFQIIGANEPIILVHPKYMNEIKSHPHLSFEGAVKKTFFSNRIAGFEPFHNPGSFNITVGVARTQLTQALGSLSIPLSKETGATVKDAFPPSNEWKPYNFFQKTPYMVARISSLIFLGEEISHNDEWVNVSVNYVIDAFEAMRELRGWPSVLRPLVHWFMPTTQKLRKHLESARSIIANELERRDLIRAGKLPEDDPPRIRDALDWFKETAEANNFTNFNISRAQVGLSLAAIHTTSNLLTNIMYDLAAYPEYIQPLRDEICAVAAEDGVLKKTSLLKLKLMDSVMKESQRMHPLGLTGLNRYATQQITFSDGTIIPKGATIAVSAHTMMEDGIIYDNGSTYDGYRFYNMRQEPGSEHRHQLVTTTPEHFAFGLGKHACPGRFFAANESKILLLHLIMKYDWKLQSDGRPKNYENGFELITDPTVEMLFRSREPEIDLGFLGE</sequence>
<proteinExistence type="inferred from homology"/>
<keyword evidence="5 9" id="KW-0560">Oxidoreductase</keyword>
<evidence type="ECO:0000313" key="11">
    <source>
        <dbReference type="EMBL" id="OGE48348.1"/>
    </source>
</evidence>
<dbReference type="CDD" id="cd11041">
    <property type="entry name" value="CYP503A1-like"/>
    <property type="match status" value="1"/>
</dbReference>
<dbReference type="InterPro" id="IPR036396">
    <property type="entry name" value="Cyt_P450_sf"/>
</dbReference>